<evidence type="ECO:0000313" key="3">
    <source>
        <dbReference type="Proteomes" id="UP000652074"/>
    </source>
</evidence>
<feature type="domain" description="Metallo-beta-lactamase" evidence="1">
    <location>
        <begin position="21"/>
        <end position="205"/>
    </location>
</feature>
<dbReference type="Pfam" id="PF00753">
    <property type="entry name" value="Lactamase_B"/>
    <property type="match status" value="1"/>
</dbReference>
<dbReference type="Gene3D" id="3.60.15.10">
    <property type="entry name" value="Ribonuclease Z/Hydroxyacylglutathione hydrolase-like"/>
    <property type="match status" value="1"/>
</dbReference>
<dbReference type="EMBL" id="WTVR01000046">
    <property type="protein sequence ID" value="NMF90590.1"/>
    <property type="molecule type" value="Genomic_DNA"/>
</dbReference>
<dbReference type="Proteomes" id="UP000652074">
    <property type="component" value="Unassembled WGS sequence"/>
</dbReference>
<evidence type="ECO:0000313" key="2">
    <source>
        <dbReference type="EMBL" id="NMF90590.1"/>
    </source>
</evidence>
<dbReference type="PANTHER" id="PTHR42951">
    <property type="entry name" value="METALLO-BETA-LACTAMASE DOMAIN-CONTAINING"/>
    <property type="match status" value="1"/>
</dbReference>
<dbReference type="SMART" id="SM00849">
    <property type="entry name" value="Lactamase_B"/>
    <property type="match status" value="1"/>
</dbReference>
<proteinExistence type="predicted"/>
<dbReference type="SUPFAM" id="SSF56281">
    <property type="entry name" value="Metallo-hydrolase/oxidoreductase"/>
    <property type="match status" value="1"/>
</dbReference>
<accession>A0ABX1MRN1</accession>
<keyword evidence="3" id="KW-1185">Reference proteome</keyword>
<dbReference type="InterPro" id="IPR036866">
    <property type="entry name" value="RibonucZ/Hydroxyglut_hydro"/>
</dbReference>
<protein>
    <submittedName>
        <fullName evidence="2">MBL fold metallo-hydrolase</fullName>
    </submittedName>
</protein>
<name>A0ABX1MRN1_9RHOO</name>
<dbReference type="InterPro" id="IPR001279">
    <property type="entry name" value="Metallo-B-lactamas"/>
</dbReference>
<dbReference type="CDD" id="cd06262">
    <property type="entry name" value="metallo-hydrolase-like_MBL-fold"/>
    <property type="match status" value="1"/>
</dbReference>
<gene>
    <name evidence="2" type="ORF">GPA26_19145</name>
</gene>
<sequence length="306" mass="32821">MSVAAALPDTIRVLERGWLSANNIVLFDGDRATVVDSGYVSHGEQTVALLREVLQGRRLTELVNTHSHSDHIGGNALLQRTFGCTISVPAGMLPTVAAWDEDALLLTTAAQSGERFHADHAVHPGDMLQMGGLAWQAIAAPGHDMDALVFHNPDRRILISGDALWRDGFGILFAEVLGTGDGIGATRRTLEAIARLAVDVVIPGHGAPFVEFDDALARAFARLRAFEEDGARMARNAIRACVTFSLLDARSMPIDMLAEHLASVPLYREANARFLGLAPDALADWLLAELTRAGVARREGGLLVAV</sequence>
<dbReference type="RefSeq" id="WP_169207927.1">
    <property type="nucleotide sequence ID" value="NZ_CP059560.1"/>
</dbReference>
<reference evidence="2 3" key="1">
    <citation type="submission" date="2019-12" db="EMBL/GenBank/DDBJ databases">
        <title>Comparative genomics gives insights into the taxonomy of the Azoarcus-Aromatoleum group and reveals separate origins of nif in the plant-associated Azoarcus and non-plant-associated Aromatoleum sub-groups.</title>
        <authorList>
            <person name="Lafos M."/>
            <person name="Maluk M."/>
            <person name="Batista M."/>
            <person name="Junghare M."/>
            <person name="Carmona M."/>
            <person name="Faoro H."/>
            <person name="Cruz L.M."/>
            <person name="Battistoni F."/>
            <person name="De Souza E."/>
            <person name="Pedrosa F."/>
            <person name="Chen W.-M."/>
            <person name="Poole P.S."/>
            <person name="Dixon R.A."/>
            <person name="James E.K."/>
        </authorList>
    </citation>
    <scope>NUCLEOTIDE SEQUENCE [LARGE SCALE GENOMIC DNA]</scope>
    <source>
        <strain evidence="2 3">ToN1</strain>
    </source>
</reference>
<evidence type="ECO:0000259" key="1">
    <source>
        <dbReference type="SMART" id="SM00849"/>
    </source>
</evidence>
<organism evidence="2 3">
    <name type="scientific">Aromatoleum petrolei</name>
    <dbReference type="NCBI Taxonomy" id="76116"/>
    <lineage>
        <taxon>Bacteria</taxon>
        <taxon>Pseudomonadati</taxon>
        <taxon>Pseudomonadota</taxon>
        <taxon>Betaproteobacteria</taxon>
        <taxon>Rhodocyclales</taxon>
        <taxon>Rhodocyclaceae</taxon>
        <taxon>Aromatoleum</taxon>
    </lineage>
</organism>
<comment type="caution">
    <text evidence="2">The sequence shown here is derived from an EMBL/GenBank/DDBJ whole genome shotgun (WGS) entry which is preliminary data.</text>
</comment>
<dbReference type="InterPro" id="IPR050855">
    <property type="entry name" value="NDM-1-like"/>
</dbReference>